<dbReference type="PRINTS" id="PR01047">
    <property type="entry name" value="TRNASYNTHTHR"/>
</dbReference>
<name>A0A9N9ALH7_9GLOM</name>
<dbReference type="EMBL" id="CAJVPJ010000532">
    <property type="protein sequence ID" value="CAG8534602.1"/>
    <property type="molecule type" value="Genomic_DNA"/>
</dbReference>
<evidence type="ECO:0000256" key="8">
    <source>
        <dbReference type="ARBA" id="ARBA00022840"/>
    </source>
</evidence>
<evidence type="ECO:0000256" key="4">
    <source>
        <dbReference type="ARBA" id="ARBA00022598"/>
    </source>
</evidence>
<dbReference type="CDD" id="cd00771">
    <property type="entry name" value="ThrRS_core"/>
    <property type="match status" value="1"/>
</dbReference>
<evidence type="ECO:0000313" key="17">
    <source>
        <dbReference type="Proteomes" id="UP000789572"/>
    </source>
</evidence>
<dbReference type="SUPFAM" id="SSF55681">
    <property type="entry name" value="Class II aaRS and biotin synthetases"/>
    <property type="match status" value="1"/>
</dbReference>
<dbReference type="OrthoDB" id="5423599at2759"/>
<dbReference type="Gene3D" id="3.30.930.10">
    <property type="entry name" value="Bira Bifunctional Protein, Domain 2"/>
    <property type="match status" value="1"/>
</dbReference>
<protein>
    <recommendedName>
        <fullName evidence="3">threonine--tRNA ligase</fullName>
        <ecNumber evidence="3">6.1.1.3</ecNumber>
    </recommendedName>
    <alternativeName>
        <fullName evidence="13">Threonyl-tRNA synthetase</fullName>
    </alternativeName>
</protein>
<sequence length="453" mass="52554">MIRYSQLLPKRHILLSPNRLLLSNISTRHQHATPHKETVEAEKRDHRVVGKSQDLFMIHHWSPGSVFMLPHGTRIVRKLQEYIRKQYADFGFDEVMTPLIYKKDLWEASGHWQNYRDDMFTVSYDQESKDVFGLKPMNCPGHCLIFDNQPKSYRDLPVRLADFGALHRNEHSGALSGLTRVRQFYQDDAHIFCTESQVFQEISSTLAFVERVYNAFKFPRYDFVLSTRSSGSKYIGEVSEWERAEESLKQALDACRQSWTVRPGDAAFYGPKIDILVKDAHDRTHQTATIQLDFQLPRRFGLTYQDSDGNSQIPVIVHRAVLGSFERMMAILMEHTAGKWPFWLNPRQAIVIPIGEAAREYAETVRKQLASRNGRAPHKQDVLFIDIDKSAGKTLNKMIREAQVAQYNYILVVGEKEKESKTVNVRRRDGKNLGNMPIEEILQLFEHLELNYE</sequence>
<dbReference type="InterPro" id="IPR036621">
    <property type="entry name" value="Anticodon-bd_dom_sf"/>
</dbReference>
<gene>
    <name evidence="16" type="ORF">POCULU_LOCUS4226</name>
</gene>
<evidence type="ECO:0000259" key="15">
    <source>
        <dbReference type="PROSITE" id="PS50862"/>
    </source>
</evidence>
<evidence type="ECO:0000256" key="14">
    <source>
        <dbReference type="ARBA" id="ARBA00049515"/>
    </source>
</evidence>
<organism evidence="16 17">
    <name type="scientific">Paraglomus occultum</name>
    <dbReference type="NCBI Taxonomy" id="144539"/>
    <lineage>
        <taxon>Eukaryota</taxon>
        <taxon>Fungi</taxon>
        <taxon>Fungi incertae sedis</taxon>
        <taxon>Mucoromycota</taxon>
        <taxon>Glomeromycotina</taxon>
        <taxon>Glomeromycetes</taxon>
        <taxon>Paraglomerales</taxon>
        <taxon>Paraglomeraceae</taxon>
        <taxon>Paraglomus</taxon>
    </lineage>
</organism>
<keyword evidence="4" id="KW-0436">Ligase</keyword>
<dbReference type="SUPFAM" id="SSF52954">
    <property type="entry name" value="Class II aaRS ABD-related"/>
    <property type="match status" value="1"/>
</dbReference>
<dbReference type="Proteomes" id="UP000789572">
    <property type="component" value="Unassembled WGS sequence"/>
</dbReference>
<dbReference type="EC" id="6.1.1.3" evidence="3"/>
<dbReference type="InterPro" id="IPR033728">
    <property type="entry name" value="ThrRS_core"/>
</dbReference>
<evidence type="ECO:0000256" key="3">
    <source>
        <dbReference type="ARBA" id="ARBA00013163"/>
    </source>
</evidence>
<dbReference type="InterPro" id="IPR006195">
    <property type="entry name" value="aa-tRNA-synth_II"/>
</dbReference>
<dbReference type="FunFam" id="3.30.930.10:FF:000039">
    <property type="entry name" value="Threonyl-tRNA synthetase, mitochondrial"/>
    <property type="match status" value="1"/>
</dbReference>
<dbReference type="PANTHER" id="PTHR11451:SF44">
    <property type="entry name" value="THREONINE--TRNA LIGASE, CHLOROPLASTIC_MITOCHONDRIAL 2"/>
    <property type="match status" value="1"/>
</dbReference>
<comment type="catalytic activity">
    <reaction evidence="14">
        <text>tRNA(Thr) + L-threonine + ATP = L-threonyl-tRNA(Thr) + AMP + diphosphate + H(+)</text>
        <dbReference type="Rhea" id="RHEA:24624"/>
        <dbReference type="Rhea" id="RHEA-COMP:9670"/>
        <dbReference type="Rhea" id="RHEA-COMP:9704"/>
        <dbReference type="ChEBI" id="CHEBI:15378"/>
        <dbReference type="ChEBI" id="CHEBI:30616"/>
        <dbReference type="ChEBI" id="CHEBI:33019"/>
        <dbReference type="ChEBI" id="CHEBI:57926"/>
        <dbReference type="ChEBI" id="CHEBI:78442"/>
        <dbReference type="ChEBI" id="CHEBI:78534"/>
        <dbReference type="ChEBI" id="CHEBI:456215"/>
        <dbReference type="EC" id="6.1.1.3"/>
    </reaction>
</comment>
<dbReference type="InterPro" id="IPR047246">
    <property type="entry name" value="ThrRS_anticodon"/>
</dbReference>
<keyword evidence="12" id="KW-0030">Aminoacyl-tRNA synthetase</keyword>
<evidence type="ECO:0000256" key="9">
    <source>
        <dbReference type="ARBA" id="ARBA00022917"/>
    </source>
</evidence>
<comment type="subcellular location">
    <subcellularLocation>
        <location evidence="1">Mitochondrion matrix</location>
    </subcellularLocation>
</comment>
<evidence type="ECO:0000313" key="16">
    <source>
        <dbReference type="EMBL" id="CAG8534602.1"/>
    </source>
</evidence>
<evidence type="ECO:0000256" key="11">
    <source>
        <dbReference type="ARBA" id="ARBA00023128"/>
    </source>
</evidence>
<evidence type="ECO:0000256" key="5">
    <source>
        <dbReference type="ARBA" id="ARBA00022723"/>
    </source>
</evidence>
<comment type="caution">
    <text evidence="16">The sequence shown here is derived from an EMBL/GenBank/DDBJ whole genome shotgun (WGS) entry which is preliminary data.</text>
</comment>
<evidence type="ECO:0000256" key="12">
    <source>
        <dbReference type="ARBA" id="ARBA00023146"/>
    </source>
</evidence>
<keyword evidence="17" id="KW-1185">Reference proteome</keyword>
<dbReference type="CDD" id="cd00860">
    <property type="entry name" value="ThrRS_anticodon"/>
    <property type="match status" value="1"/>
</dbReference>
<keyword evidence="5" id="KW-0479">Metal-binding</keyword>
<evidence type="ECO:0000256" key="2">
    <source>
        <dbReference type="ARBA" id="ARBA00008226"/>
    </source>
</evidence>
<proteinExistence type="inferred from homology"/>
<dbReference type="NCBIfam" id="TIGR00418">
    <property type="entry name" value="thrS"/>
    <property type="match status" value="1"/>
</dbReference>
<dbReference type="GO" id="GO:0004829">
    <property type="term" value="F:threonine-tRNA ligase activity"/>
    <property type="evidence" value="ECO:0007669"/>
    <property type="project" value="UniProtKB-EC"/>
</dbReference>
<evidence type="ECO:0000256" key="13">
    <source>
        <dbReference type="ARBA" id="ARBA00031900"/>
    </source>
</evidence>
<keyword evidence="6" id="KW-0547">Nucleotide-binding</keyword>
<evidence type="ECO:0000256" key="10">
    <source>
        <dbReference type="ARBA" id="ARBA00022946"/>
    </source>
</evidence>
<dbReference type="AlphaFoldDB" id="A0A9N9ALH7"/>
<dbReference type="InterPro" id="IPR004154">
    <property type="entry name" value="Anticodon-bd"/>
</dbReference>
<reference evidence="16" key="1">
    <citation type="submission" date="2021-06" db="EMBL/GenBank/DDBJ databases">
        <authorList>
            <person name="Kallberg Y."/>
            <person name="Tangrot J."/>
            <person name="Rosling A."/>
        </authorList>
    </citation>
    <scope>NUCLEOTIDE SEQUENCE</scope>
    <source>
        <strain evidence="16">IA702</strain>
    </source>
</reference>
<dbReference type="PANTHER" id="PTHR11451">
    <property type="entry name" value="THREONINE-TRNA LIGASE"/>
    <property type="match status" value="1"/>
</dbReference>
<accession>A0A9N9ALH7</accession>
<dbReference type="InterPro" id="IPR002320">
    <property type="entry name" value="Thr-tRNA-ligase_IIa"/>
</dbReference>
<keyword evidence="10" id="KW-0809">Transit peptide</keyword>
<dbReference type="Pfam" id="PF00587">
    <property type="entry name" value="tRNA-synt_2b"/>
    <property type="match status" value="1"/>
</dbReference>
<evidence type="ECO:0000256" key="1">
    <source>
        <dbReference type="ARBA" id="ARBA00004305"/>
    </source>
</evidence>
<dbReference type="InterPro" id="IPR045864">
    <property type="entry name" value="aa-tRNA-synth_II/BPL/LPL"/>
</dbReference>
<dbReference type="GO" id="GO:0005524">
    <property type="term" value="F:ATP binding"/>
    <property type="evidence" value="ECO:0007669"/>
    <property type="project" value="UniProtKB-KW"/>
</dbReference>
<keyword evidence="7" id="KW-0862">Zinc</keyword>
<dbReference type="PROSITE" id="PS50862">
    <property type="entry name" value="AA_TRNA_LIGASE_II"/>
    <property type="match status" value="1"/>
</dbReference>
<dbReference type="Gene3D" id="3.40.50.800">
    <property type="entry name" value="Anticodon-binding domain"/>
    <property type="match status" value="1"/>
</dbReference>
<feature type="domain" description="Aminoacyl-transfer RNA synthetases class-II family profile" evidence="15">
    <location>
        <begin position="64"/>
        <end position="353"/>
    </location>
</feature>
<dbReference type="Pfam" id="PF03129">
    <property type="entry name" value="HGTP_anticodon"/>
    <property type="match status" value="1"/>
</dbReference>
<dbReference type="GO" id="GO:0046872">
    <property type="term" value="F:metal ion binding"/>
    <property type="evidence" value="ECO:0007669"/>
    <property type="project" value="UniProtKB-KW"/>
</dbReference>
<dbReference type="GO" id="GO:0005759">
    <property type="term" value="C:mitochondrial matrix"/>
    <property type="evidence" value="ECO:0007669"/>
    <property type="project" value="UniProtKB-SubCell"/>
</dbReference>
<keyword evidence="8" id="KW-0067">ATP-binding</keyword>
<evidence type="ECO:0000256" key="6">
    <source>
        <dbReference type="ARBA" id="ARBA00022741"/>
    </source>
</evidence>
<dbReference type="GO" id="GO:0006435">
    <property type="term" value="P:threonyl-tRNA aminoacylation"/>
    <property type="evidence" value="ECO:0007669"/>
    <property type="project" value="InterPro"/>
</dbReference>
<comment type="similarity">
    <text evidence="2">Belongs to the class-II aminoacyl-tRNA synthetase family.</text>
</comment>
<dbReference type="InterPro" id="IPR002314">
    <property type="entry name" value="aa-tRNA-synt_IIb"/>
</dbReference>
<evidence type="ECO:0000256" key="7">
    <source>
        <dbReference type="ARBA" id="ARBA00022833"/>
    </source>
</evidence>
<keyword evidence="9" id="KW-0648">Protein biosynthesis</keyword>
<keyword evidence="11" id="KW-0496">Mitochondrion</keyword>